<dbReference type="InterPro" id="IPR043502">
    <property type="entry name" value="DNA/RNA_pol_sf"/>
</dbReference>
<reference evidence="2" key="1">
    <citation type="journal article" date="2019" name="Sci. Rep.">
        <title>Draft genome of Tanacetum cinerariifolium, the natural source of mosquito coil.</title>
        <authorList>
            <person name="Yamashiro T."/>
            <person name="Shiraishi A."/>
            <person name="Satake H."/>
            <person name="Nakayama K."/>
        </authorList>
    </citation>
    <scope>NUCLEOTIDE SEQUENCE</scope>
</reference>
<keyword evidence="2" id="KW-0695">RNA-directed DNA polymerase</keyword>
<keyword evidence="2" id="KW-0808">Transferase</keyword>
<keyword evidence="2" id="KW-0548">Nucleotidyltransferase</keyword>
<evidence type="ECO:0000256" key="1">
    <source>
        <dbReference type="SAM" id="MobiDB-lite"/>
    </source>
</evidence>
<comment type="caution">
    <text evidence="2">The sequence shown here is derived from an EMBL/GenBank/DDBJ whole genome shotgun (WGS) entry which is preliminary data.</text>
</comment>
<dbReference type="Gene3D" id="3.10.10.10">
    <property type="entry name" value="HIV Type 1 Reverse Transcriptase, subunit A, domain 1"/>
    <property type="match status" value="1"/>
</dbReference>
<gene>
    <name evidence="2" type="ORF">Tci_553121</name>
</gene>
<dbReference type="AlphaFoldDB" id="A0A699IPJ3"/>
<accession>A0A699IPJ3</accession>
<dbReference type="InterPro" id="IPR032567">
    <property type="entry name" value="RTL1-rel"/>
</dbReference>
<dbReference type="SUPFAM" id="SSF56672">
    <property type="entry name" value="DNA/RNA polymerases"/>
    <property type="match status" value="1"/>
</dbReference>
<dbReference type="PANTHER" id="PTHR15503">
    <property type="entry name" value="LDOC1 RELATED"/>
    <property type="match status" value="1"/>
</dbReference>
<proteinExistence type="predicted"/>
<organism evidence="2">
    <name type="scientific">Tanacetum cinerariifolium</name>
    <name type="common">Dalmatian daisy</name>
    <name type="synonym">Chrysanthemum cinerariifolium</name>
    <dbReference type="NCBI Taxonomy" id="118510"/>
    <lineage>
        <taxon>Eukaryota</taxon>
        <taxon>Viridiplantae</taxon>
        <taxon>Streptophyta</taxon>
        <taxon>Embryophyta</taxon>
        <taxon>Tracheophyta</taxon>
        <taxon>Spermatophyta</taxon>
        <taxon>Magnoliopsida</taxon>
        <taxon>eudicotyledons</taxon>
        <taxon>Gunneridae</taxon>
        <taxon>Pentapetalae</taxon>
        <taxon>asterids</taxon>
        <taxon>campanulids</taxon>
        <taxon>Asterales</taxon>
        <taxon>Asteraceae</taxon>
        <taxon>Asteroideae</taxon>
        <taxon>Anthemideae</taxon>
        <taxon>Anthemidinae</taxon>
        <taxon>Tanacetum</taxon>
    </lineage>
</organism>
<protein>
    <submittedName>
        <fullName evidence="2">Reverse transcriptase domain-containing protein</fullName>
    </submittedName>
</protein>
<sequence length="134" mass="14511">MAAAKSNVVDQGRPTPECNRCERNHDRSRCPKLADQRGGNATGRAYALRDAEEGQGLNVVTVDLMPIEVGTFDVIIGMDWTPTTSTCRVIIELVSGAAPVVHAPYCLVPSKMKELSNQLKELSENGFIRPSSSP</sequence>
<dbReference type="PANTHER" id="PTHR15503:SF45">
    <property type="entry name" value="RNA-DIRECTED DNA POLYMERASE HOMOLOG"/>
    <property type="match status" value="1"/>
</dbReference>
<dbReference type="GO" id="GO:0003964">
    <property type="term" value="F:RNA-directed DNA polymerase activity"/>
    <property type="evidence" value="ECO:0007669"/>
    <property type="project" value="UniProtKB-KW"/>
</dbReference>
<evidence type="ECO:0000313" key="2">
    <source>
        <dbReference type="EMBL" id="GEZ81148.1"/>
    </source>
</evidence>
<feature type="region of interest" description="Disordered" evidence="1">
    <location>
        <begin position="1"/>
        <end position="41"/>
    </location>
</feature>
<feature type="compositionally biased region" description="Basic and acidic residues" evidence="1">
    <location>
        <begin position="19"/>
        <end position="35"/>
    </location>
</feature>
<name>A0A699IPJ3_TANCI</name>
<dbReference type="EMBL" id="BKCJ010326830">
    <property type="protein sequence ID" value="GEZ81148.1"/>
    <property type="molecule type" value="Genomic_DNA"/>
</dbReference>